<dbReference type="Proteomes" id="UP000828048">
    <property type="component" value="Chromosome 1"/>
</dbReference>
<sequence>MCDGEQTLEQQIQTLKQQIQKDLDSPMPWIGMYVAAASLLCSVAMAGDVIHGIRRKKLWFPCKYFTMNAASLTALAVAMKLPMDLTTVMWGTTDTLAKLSGIVFMITVMGNFLTSFAVMNDNESLMNIMALGILVITIIVNIGIVVASKLVHLTSIIITLPLFSCFYFCKTIKVDQVSESNASTNNRSSEPENSSPELNLYVLRLEGEELPKIILKNICHELNQVIQKGKSQQPKNLKELLRKSNNNLKGVVDFDSTSHVPNCWTMPVVNLTSIAIALPNIESHSVDHLICSVSEGLLHASLVDECFSSKGDNMINLKCVADVVWEGIELNLMWLDRDLQKLRLEGKTIEGTLQTLVDIAEKAAIEFERSVTGGSKVLAANSMYRISQTILKDYEGNMDAHTDGNLFEKLSIMIADILGACLLNLPHVIIQKCYRSSIEEREKSVSHATCLLGETEEILAILEHKQLPCLSGDRAAYIDEWRFYMMQKDPPTIVPSSSNEIHEASAFGELHINVTK</sequence>
<protein>
    <submittedName>
        <fullName evidence="1">Uncharacterized protein</fullName>
    </submittedName>
</protein>
<comment type="caution">
    <text evidence="1">The sequence shown here is derived from an EMBL/GenBank/DDBJ whole genome shotgun (WGS) entry which is preliminary data.</text>
</comment>
<name>A0ACB7XNV0_9ERIC</name>
<proteinExistence type="predicted"/>
<organism evidence="1 2">
    <name type="scientific">Vaccinium darrowii</name>
    <dbReference type="NCBI Taxonomy" id="229202"/>
    <lineage>
        <taxon>Eukaryota</taxon>
        <taxon>Viridiplantae</taxon>
        <taxon>Streptophyta</taxon>
        <taxon>Embryophyta</taxon>
        <taxon>Tracheophyta</taxon>
        <taxon>Spermatophyta</taxon>
        <taxon>Magnoliopsida</taxon>
        <taxon>eudicotyledons</taxon>
        <taxon>Gunneridae</taxon>
        <taxon>Pentapetalae</taxon>
        <taxon>asterids</taxon>
        <taxon>Ericales</taxon>
        <taxon>Ericaceae</taxon>
        <taxon>Vaccinioideae</taxon>
        <taxon>Vaccinieae</taxon>
        <taxon>Vaccinium</taxon>
    </lineage>
</organism>
<dbReference type="EMBL" id="CM037151">
    <property type="protein sequence ID" value="KAH7842340.1"/>
    <property type="molecule type" value="Genomic_DNA"/>
</dbReference>
<reference evidence="1 2" key="1">
    <citation type="journal article" date="2021" name="Hortic Res">
        <title>High-quality reference genome and annotation aids understanding of berry development for evergreen blueberry (Vaccinium darrowii).</title>
        <authorList>
            <person name="Yu J."/>
            <person name="Hulse-Kemp A.M."/>
            <person name="Babiker E."/>
            <person name="Staton M."/>
        </authorList>
    </citation>
    <scope>NUCLEOTIDE SEQUENCE [LARGE SCALE GENOMIC DNA]</scope>
    <source>
        <strain evidence="2">cv. NJ 8807/NJ 8810</strain>
        <tissue evidence="1">Young leaf</tissue>
    </source>
</reference>
<keyword evidence="2" id="KW-1185">Reference proteome</keyword>
<evidence type="ECO:0000313" key="2">
    <source>
        <dbReference type="Proteomes" id="UP000828048"/>
    </source>
</evidence>
<accession>A0ACB7XNV0</accession>
<evidence type="ECO:0000313" key="1">
    <source>
        <dbReference type="EMBL" id="KAH7842340.1"/>
    </source>
</evidence>
<gene>
    <name evidence="1" type="ORF">Vadar_004117</name>
</gene>